<evidence type="ECO:0000259" key="9">
    <source>
        <dbReference type="Pfam" id="PF22997"/>
    </source>
</evidence>
<keyword evidence="11" id="KW-1185">Reference proteome</keyword>
<dbReference type="GO" id="GO:0004100">
    <property type="term" value="F:chitin synthase activity"/>
    <property type="evidence" value="ECO:0007669"/>
    <property type="project" value="InterPro"/>
</dbReference>
<comment type="subcellular location">
    <subcellularLocation>
        <location evidence="1">Cell membrane</location>
        <topology evidence="1">Multi-pass membrane protein</topology>
    </subcellularLocation>
</comment>
<sequence>MDNNYIQRGNTLRRGRTLVRPDRQQGPAPMLDGSKERKPLDPWVIFSKIVTFWAPGFILKHTGFPAKDMQQAWREKVTLCFLICLICAAVVFLTLFLPKVLCTEEDQNNVSLAFPVKRANARETIGLWNIFGKIYSGPNAKYPLEWFENNGDTIIPDISPFMKRPQNVIDKCNALNSEFNIIRNLPCGNDQDQTGCKFLYGSDAYMAQELELYNQVPGGKLGAKAGFDWEDINDYKIVIEGYVLNLKPYFEKKGDQEYDFLDTALFQAAKNKADATKLFARNTDFKKVKSCLIDLYKSGELVKSTPGCFATNIFQYVALIVILGIVLIRFIMAFVFHWFISANLSRRPKNNYKKPAIPKQQYAVGGVSKQISDDPNELFGIMLVTCYSESEASMRCTLDSLANTDYSDDKKLLFIVADGIITGSGNDKSTPDICISMMEMDPAFENPEPQSYIAVAAG</sequence>
<accession>A0A137P5A8</accession>
<evidence type="ECO:0000256" key="1">
    <source>
        <dbReference type="ARBA" id="ARBA00004651"/>
    </source>
</evidence>
<evidence type="ECO:0000313" key="11">
    <source>
        <dbReference type="Proteomes" id="UP000070444"/>
    </source>
</evidence>
<dbReference type="GO" id="GO:0006031">
    <property type="term" value="P:chitin biosynthetic process"/>
    <property type="evidence" value="ECO:0007669"/>
    <property type="project" value="TreeGrafter"/>
</dbReference>
<dbReference type="OrthoDB" id="370884at2759"/>
<evidence type="ECO:0000313" key="10">
    <source>
        <dbReference type="EMBL" id="KXN70188.1"/>
    </source>
</evidence>
<proteinExistence type="predicted"/>
<feature type="region of interest" description="Disordered" evidence="7">
    <location>
        <begin position="16"/>
        <end position="35"/>
    </location>
</feature>
<dbReference type="InterPro" id="IPR004835">
    <property type="entry name" value="Chitin_synth"/>
</dbReference>
<reference evidence="10 11" key="1">
    <citation type="journal article" date="2015" name="Genome Biol. Evol.">
        <title>Phylogenomic analyses indicate that early fungi evolved digesting cell walls of algal ancestors of land plants.</title>
        <authorList>
            <person name="Chang Y."/>
            <person name="Wang S."/>
            <person name="Sekimoto S."/>
            <person name="Aerts A.L."/>
            <person name="Choi C."/>
            <person name="Clum A."/>
            <person name="LaButti K.M."/>
            <person name="Lindquist E.A."/>
            <person name="Yee Ngan C."/>
            <person name="Ohm R.A."/>
            <person name="Salamov A.A."/>
            <person name="Grigoriev I.V."/>
            <person name="Spatafora J.W."/>
            <person name="Berbee M.L."/>
        </authorList>
    </citation>
    <scope>NUCLEOTIDE SEQUENCE [LARGE SCALE GENOMIC DNA]</scope>
    <source>
        <strain evidence="10 11">NRRL 28638</strain>
    </source>
</reference>
<keyword evidence="8" id="KW-1133">Transmembrane helix</keyword>
<dbReference type="STRING" id="796925.A0A137P5A8"/>
<dbReference type="PANTHER" id="PTHR22914">
    <property type="entry name" value="CHITIN SYNTHASE"/>
    <property type="match status" value="1"/>
</dbReference>
<keyword evidence="5 8" id="KW-0472">Membrane</keyword>
<gene>
    <name evidence="10" type="ORF">CONCODRAFT_58605</name>
</gene>
<dbReference type="AlphaFoldDB" id="A0A137P5A8"/>
<feature type="domain" description="Chitin synthase 4-like" evidence="9">
    <location>
        <begin position="226"/>
        <end position="299"/>
    </location>
</feature>
<evidence type="ECO:0000256" key="4">
    <source>
        <dbReference type="ARBA" id="ARBA00022692"/>
    </source>
</evidence>
<evidence type="ECO:0000256" key="8">
    <source>
        <dbReference type="SAM" id="Phobius"/>
    </source>
</evidence>
<dbReference type="EMBL" id="KQ964510">
    <property type="protein sequence ID" value="KXN70188.1"/>
    <property type="molecule type" value="Genomic_DNA"/>
</dbReference>
<dbReference type="Pfam" id="PF22997">
    <property type="entry name" value="CHS4"/>
    <property type="match status" value="1"/>
</dbReference>
<evidence type="ECO:0000256" key="5">
    <source>
        <dbReference type="ARBA" id="ARBA00023136"/>
    </source>
</evidence>
<evidence type="ECO:0000256" key="2">
    <source>
        <dbReference type="ARBA" id="ARBA00022475"/>
    </source>
</evidence>
<keyword evidence="6" id="KW-0325">Glycoprotein</keyword>
<evidence type="ECO:0000256" key="7">
    <source>
        <dbReference type="SAM" id="MobiDB-lite"/>
    </source>
</evidence>
<dbReference type="Pfam" id="PF03142">
    <property type="entry name" value="Chitin_synth_2"/>
    <property type="match status" value="1"/>
</dbReference>
<name>A0A137P5A8_CONC2</name>
<evidence type="ECO:0000256" key="3">
    <source>
        <dbReference type="ARBA" id="ARBA00022679"/>
    </source>
</evidence>
<feature type="transmembrane region" description="Helical" evidence="8">
    <location>
        <begin position="313"/>
        <end position="340"/>
    </location>
</feature>
<feature type="non-terminal residue" evidence="10">
    <location>
        <position position="458"/>
    </location>
</feature>
<dbReference type="GO" id="GO:0005886">
    <property type="term" value="C:plasma membrane"/>
    <property type="evidence" value="ECO:0007669"/>
    <property type="project" value="UniProtKB-SubCell"/>
</dbReference>
<dbReference type="PANTHER" id="PTHR22914:SF41">
    <property type="entry name" value="CHITIN SYNTHASE 7"/>
    <property type="match status" value="1"/>
</dbReference>
<feature type="transmembrane region" description="Helical" evidence="8">
    <location>
        <begin position="79"/>
        <end position="97"/>
    </location>
</feature>
<keyword evidence="3 10" id="KW-0808">Transferase</keyword>
<dbReference type="InterPro" id="IPR054295">
    <property type="entry name" value="CHS4-like_dom"/>
</dbReference>
<keyword evidence="4 8" id="KW-0812">Transmembrane</keyword>
<protein>
    <submittedName>
        <fullName evidence="10">Glycosyltransferase family 2 protein</fullName>
    </submittedName>
</protein>
<dbReference type="Proteomes" id="UP000070444">
    <property type="component" value="Unassembled WGS sequence"/>
</dbReference>
<dbReference type="GO" id="GO:0030428">
    <property type="term" value="C:cell septum"/>
    <property type="evidence" value="ECO:0007669"/>
    <property type="project" value="TreeGrafter"/>
</dbReference>
<dbReference type="OMA" id="HWFISAN"/>
<keyword evidence="2" id="KW-1003">Cell membrane</keyword>
<organism evidence="10 11">
    <name type="scientific">Conidiobolus coronatus (strain ATCC 28846 / CBS 209.66 / NRRL 28638)</name>
    <name type="common">Delacroixia coronata</name>
    <dbReference type="NCBI Taxonomy" id="796925"/>
    <lineage>
        <taxon>Eukaryota</taxon>
        <taxon>Fungi</taxon>
        <taxon>Fungi incertae sedis</taxon>
        <taxon>Zoopagomycota</taxon>
        <taxon>Entomophthoromycotina</taxon>
        <taxon>Entomophthoromycetes</taxon>
        <taxon>Entomophthorales</taxon>
        <taxon>Ancylistaceae</taxon>
        <taxon>Conidiobolus</taxon>
    </lineage>
</organism>
<evidence type="ECO:0000256" key="6">
    <source>
        <dbReference type="ARBA" id="ARBA00023180"/>
    </source>
</evidence>